<reference evidence="4" key="1">
    <citation type="submission" date="2024-06" db="EMBL/GenBank/DDBJ databases">
        <title>The genome sequences of Kitasatospora sp. strain HUAS MG31.</title>
        <authorList>
            <person name="Mo P."/>
        </authorList>
    </citation>
    <scope>NUCLEOTIDE SEQUENCE</scope>
    <source>
        <strain evidence="4">HUAS MG31</strain>
    </source>
</reference>
<proteinExistence type="predicted"/>
<evidence type="ECO:0000256" key="1">
    <source>
        <dbReference type="ARBA" id="ARBA00001946"/>
    </source>
</evidence>
<comment type="cofactor">
    <cofactor evidence="1">
        <name>Mg(2+)</name>
        <dbReference type="ChEBI" id="CHEBI:18420"/>
    </cofactor>
</comment>
<protein>
    <submittedName>
        <fullName evidence="4">NUDIX domain-containing protein</fullName>
    </submittedName>
</protein>
<evidence type="ECO:0000259" key="3">
    <source>
        <dbReference type="PROSITE" id="PS51462"/>
    </source>
</evidence>
<gene>
    <name evidence="4" type="ORF">ABWK59_07615</name>
</gene>
<sequence>MAIPPFLAELRSFVGTRPLWLTGVAAVIVDGQDRVLLERRADNGCWDLVGGILDPGEHPADGVARECLEETGVVVEPEALTSVTVSPMIDYPNGDRAQYLDLTFRCRPVSGEARVNDDESLEVGWFGRDELPELGEYALRRLGLALEFEGETVFAFGGVLR</sequence>
<dbReference type="RefSeq" id="WP_354638989.1">
    <property type="nucleotide sequence ID" value="NZ_CP159872.1"/>
</dbReference>
<dbReference type="GO" id="GO:0016787">
    <property type="term" value="F:hydrolase activity"/>
    <property type="evidence" value="ECO:0007669"/>
    <property type="project" value="UniProtKB-KW"/>
</dbReference>
<evidence type="ECO:0000313" key="4">
    <source>
        <dbReference type="EMBL" id="XCM78809.1"/>
    </source>
</evidence>
<dbReference type="SUPFAM" id="SSF55811">
    <property type="entry name" value="Nudix"/>
    <property type="match status" value="1"/>
</dbReference>
<dbReference type="AlphaFoldDB" id="A0AAU8JSR1"/>
<dbReference type="EMBL" id="CP159872">
    <property type="protein sequence ID" value="XCM78809.1"/>
    <property type="molecule type" value="Genomic_DNA"/>
</dbReference>
<dbReference type="KEGG" id="kcm:ABWK59_07615"/>
<accession>A0AAU8JSR1</accession>
<dbReference type="PROSITE" id="PS51462">
    <property type="entry name" value="NUDIX"/>
    <property type="match status" value="1"/>
</dbReference>
<dbReference type="PANTHER" id="PTHR43046:SF16">
    <property type="entry name" value="ADP-RIBOSE PYROPHOSPHATASE YJHB-RELATED"/>
    <property type="match status" value="1"/>
</dbReference>
<dbReference type="Gene3D" id="3.90.79.10">
    <property type="entry name" value="Nucleoside Triphosphate Pyrophosphohydrolase"/>
    <property type="match status" value="1"/>
</dbReference>
<keyword evidence="2" id="KW-0378">Hydrolase</keyword>
<dbReference type="Pfam" id="PF00293">
    <property type="entry name" value="NUDIX"/>
    <property type="match status" value="1"/>
</dbReference>
<evidence type="ECO:0000256" key="2">
    <source>
        <dbReference type="ARBA" id="ARBA00022801"/>
    </source>
</evidence>
<organism evidence="4">
    <name type="scientific">Kitasatospora camelliae</name>
    <dbReference type="NCBI Taxonomy" id="3156397"/>
    <lineage>
        <taxon>Bacteria</taxon>
        <taxon>Bacillati</taxon>
        <taxon>Actinomycetota</taxon>
        <taxon>Actinomycetes</taxon>
        <taxon>Kitasatosporales</taxon>
        <taxon>Streptomycetaceae</taxon>
        <taxon>Kitasatospora</taxon>
    </lineage>
</organism>
<name>A0AAU8JSR1_9ACTN</name>
<dbReference type="InterPro" id="IPR000086">
    <property type="entry name" value="NUDIX_hydrolase_dom"/>
</dbReference>
<dbReference type="CDD" id="cd18879">
    <property type="entry name" value="NUDIX_Hydrolase"/>
    <property type="match status" value="1"/>
</dbReference>
<dbReference type="PANTHER" id="PTHR43046">
    <property type="entry name" value="GDP-MANNOSE MANNOSYL HYDROLASE"/>
    <property type="match status" value="1"/>
</dbReference>
<feature type="domain" description="Nudix hydrolase" evidence="3">
    <location>
        <begin position="19"/>
        <end position="150"/>
    </location>
</feature>
<dbReference type="InterPro" id="IPR015797">
    <property type="entry name" value="NUDIX_hydrolase-like_dom_sf"/>
</dbReference>